<evidence type="ECO:0000313" key="2">
    <source>
        <dbReference type="EnsemblPlants" id="PAC:32926894.CDS.1"/>
    </source>
</evidence>
<organism evidence="1">
    <name type="scientific">Physcomitrium patens</name>
    <name type="common">Spreading-leaved earth moss</name>
    <name type="synonym">Physcomitrella patens</name>
    <dbReference type="NCBI Taxonomy" id="3218"/>
    <lineage>
        <taxon>Eukaryota</taxon>
        <taxon>Viridiplantae</taxon>
        <taxon>Streptophyta</taxon>
        <taxon>Embryophyta</taxon>
        <taxon>Bryophyta</taxon>
        <taxon>Bryophytina</taxon>
        <taxon>Bryopsida</taxon>
        <taxon>Funariidae</taxon>
        <taxon>Funariales</taxon>
        <taxon>Funariaceae</taxon>
        <taxon>Physcomitrium</taxon>
    </lineage>
</organism>
<dbReference type="EnsemblPlants" id="Pp3c15_17818V3.1">
    <property type="protein sequence ID" value="PAC:32926894.CDS.1"/>
    <property type="gene ID" value="Pp3c15_17818"/>
</dbReference>
<keyword evidence="3" id="KW-1185">Reference proteome</keyword>
<dbReference type="InParanoid" id="A0A2K1JDJ9"/>
<accession>A0A2K1JDJ9</accession>
<dbReference type="Proteomes" id="UP000006727">
    <property type="component" value="Chromosome 15"/>
</dbReference>
<reference evidence="1 3" key="1">
    <citation type="journal article" date="2008" name="Science">
        <title>The Physcomitrella genome reveals evolutionary insights into the conquest of land by plants.</title>
        <authorList>
            <person name="Rensing S."/>
            <person name="Lang D."/>
            <person name="Zimmer A."/>
            <person name="Terry A."/>
            <person name="Salamov A."/>
            <person name="Shapiro H."/>
            <person name="Nishiyama T."/>
            <person name="Perroud P.-F."/>
            <person name="Lindquist E."/>
            <person name="Kamisugi Y."/>
            <person name="Tanahashi T."/>
            <person name="Sakakibara K."/>
            <person name="Fujita T."/>
            <person name="Oishi K."/>
            <person name="Shin-I T."/>
            <person name="Kuroki Y."/>
            <person name="Toyoda A."/>
            <person name="Suzuki Y."/>
            <person name="Hashimoto A."/>
            <person name="Yamaguchi K."/>
            <person name="Sugano A."/>
            <person name="Kohara Y."/>
            <person name="Fujiyama A."/>
            <person name="Anterola A."/>
            <person name="Aoki S."/>
            <person name="Ashton N."/>
            <person name="Barbazuk W.B."/>
            <person name="Barker E."/>
            <person name="Bennetzen J."/>
            <person name="Bezanilla M."/>
            <person name="Blankenship R."/>
            <person name="Cho S.H."/>
            <person name="Dutcher S."/>
            <person name="Estelle M."/>
            <person name="Fawcett J.A."/>
            <person name="Gundlach H."/>
            <person name="Hanada K."/>
            <person name="Heyl A."/>
            <person name="Hicks K.A."/>
            <person name="Hugh J."/>
            <person name="Lohr M."/>
            <person name="Mayer K."/>
            <person name="Melkozernov A."/>
            <person name="Murata T."/>
            <person name="Nelson D."/>
            <person name="Pils B."/>
            <person name="Prigge M."/>
            <person name="Reiss B."/>
            <person name="Renner T."/>
            <person name="Rombauts S."/>
            <person name="Rushton P."/>
            <person name="Sanderfoot A."/>
            <person name="Schween G."/>
            <person name="Shiu S.-H."/>
            <person name="Stueber K."/>
            <person name="Theodoulou F.L."/>
            <person name="Tu H."/>
            <person name="Van de Peer Y."/>
            <person name="Verrier P.J."/>
            <person name="Waters E."/>
            <person name="Wood A."/>
            <person name="Yang L."/>
            <person name="Cove D."/>
            <person name="Cuming A."/>
            <person name="Hasebe M."/>
            <person name="Lucas S."/>
            <person name="Mishler D.B."/>
            <person name="Reski R."/>
            <person name="Grigoriev I."/>
            <person name="Quatrano R.S."/>
            <person name="Boore J.L."/>
        </authorList>
    </citation>
    <scope>NUCLEOTIDE SEQUENCE [LARGE SCALE GENOMIC DNA]</scope>
    <source>
        <strain evidence="2 3">cv. Gransden 2004</strain>
    </source>
</reference>
<dbReference type="AlphaFoldDB" id="A0A2K1JDJ9"/>
<reference evidence="1 3" key="2">
    <citation type="journal article" date="2018" name="Plant J.">
        <title>The Physcomitrella patens chromosome-scale assembly reveals moss genome structure and evolution.</title>
        <authorList>
            <person name="Lang D."/>
            <person name="Ullrich K.K."/>
            <person name="Murat F."/>
            <person name="Fuchs J."/>
            <person name="Jenkins J."/>
            <person name="Haas F.B."/>
            <person name="Piednoel M."/>
            <person name="Gundlach H."/>
            <person name="Van Bel M."/>
            <person name="Meyberg R."/>
            <person name="Vives C."/>
            <person name="Morata J."/>
            <person name="Symeonidi A."/>
            <person name="Hiss M."/>
            <person name="Muchero W."/>
            <person name="Kamisugi Y."/>
            <person name="Saleh O."/>
            <person name="Blanc G."/>
            <person name="Decker E.L."/>
            <person name="van Gessel N."/>
            <person name="Grimwood J."/>
            <person name="Hayes R.D."/>
            <person name="Graham S.W."/>
            <person name="Gunter L.E."/>
            <person name="McDaniel S.F."/>
            <person name="Hoernstein S.N.W."/>
            <person name="Larsson A."/>
            <person name="Li F.W."/>
            <person name="Perroud P.F."/>
            <person name="Phillips J."/>
            <person name="Ranjan P."/>
            <person name="Rokshar D.S."/>
            <person name="Rothfels C.J."/>
            <person name="Schneider L."/>
            <person name="Shu S."/>
            <person name="Stevenson D.W."/>
            <person name="Thummler F."/>
            <person name="Tillich M."/>
            <person name="Villarreal Aguilar J.C."/>
            <person name="Widiez T."/>
            <person name="Wong G.K."/>
            <person name="Wymore A."/>
            <person name="Zhang Y."/>
            <person name="Zimmer A.D."/>
            <person name="Quatrano R.S."/>
            <person name="Mayer K.F.X."/>
            <person name="Goodstein D."/>
            <person name="Casacuberta J.M."/>
            <person name="Vandepoele K."/>
            <person name="Reski R."/>
            <person name="Cuming A.C."/>
            <person name="Tuskan G.A."/>
            <person name="Maumus F."/>
            <person name="Salse J."/>
            <person name="Schmutz J."/>
            <person name="Rensing S.A."/>
        </authorList>
    </citation>
    <scope>NUCLEOTIDE SEQUENCE [LARGE SCALE GENOMIC DNA]</scope>
    <source>
        <strain evidence="2 3">cv. Gransden 2004</strain>
    </source>
</reference>
<name>A0A2K1JDJ9_PHYPA</name>
<protein>
    <submittedName>
        <fullName evidence="1 2">Uncharacterized protein</fullName>
    </submittedName>
</protein>
<proteinExistence type="predicted"/>
<evidence type="ECO:0000313" key="3">
    <source>
        <dbReference type="Proteomes" id="UP000006727"/>
    </source>
</evidence>
<dbReference type="EMBL" id="ABEU02000015">
    <property type="protein sequence ID" value="PNR39604.1"/>
    <property type="molecule type" value="Genomic_DNA"/>
</dbReference>
<reference evidence="2" key="3">
    <citation type="submission" date="2020-12" db="UniProtKB">
        <authorList>
            <consortium name="EnsemblPlants"/>
        </authorList>
    </citation>
    <scope>IDENTIFICATION</scope>
</reference>
<evidence type="ECO:0000313" key="1">
    <source>
        <dbReference type="EMBL" id="PNR39604.1"/>
    </source>
</evidence>
<dbReference type="Gramene" id="Pp3c15_17818V3.1">
    <property type="protein sequence ID" value="PAC:32926894.CDS.1"/>
    <property type="gene ID" value="Pp3c15_17818"/>
</dbReference>
<gene>
    <name evidence="1" type="ORF">PHYPA_019883</name>
</gene>
<sequence length="96" mass="11106">MTFFCSFFHSLSRYHSTHVACGFYSAFLQLRLTFFASILPHIVFPTLSSCGSSHTLEERWRQGYLCKHGEEISKRKKEVLSNERRAHSALHVPISD</sequence>